<organism evidence="7 8">
    <name type="scientific">Rhodopila globiformis</name>
    <name type="common">Rhodopseudomonas globiformis</name>
    <dbReference type="NCBI Taxonomy" id="1071"/>
    <lineage>
        <taxon>Bacteria</taxon>
        <taxon>Pseudomonadati</taxon>
        <taxon>Pseudomonadota</taxon>
        <taxon>Alphaproteobacteria</taxon>
        <taxon>Acetobacterales</taxon>
        <taxon>Acetobacteraceae</taxon>
        <taxon>Rhodopila</taxon>
    </lineage>
</organism>
<dbReference type="Pfam" id="PF01740">
    <property type="entry name" value="STAS"/>
    <property type="match status" value="1"/>
</dbReference>
<feature type="transmembrane region" description="Helical" evidence="5">
    <location>
        <begin position="309"/>
        <end position="341"/>
    </location>
</feature>
<proteinExistence type="predicted"/>
<dbReference type="EMBL" id="NHRY01000078">
    <property type="protein sequence ID" value="PPQ35108.1"/>
    <property type="molecule type" value="Genomic_DNA"/>
</dbReference>
<dbReference type="Pfam" id="PF00916">
    <property type="entry name" value="Sulfate_transp"/>
    <property type="match status" value="1"/>
</dbReference>
<sequence>MPRDAMAGLLLAAIAIPEQLATARLAGMPPEAGLFAFAAGAIGFAVFGTNRYLSAGADSTIAPIFASSLALLAAPGSADYAGLATLLSIMVGAVLIGAALLRAGWVADLLSIPVTTGFMAGIAVHIIVGQMPSVLGLPDVHSPIAAQALQIIQRLPDTNPFALAIGLFVLAATQATERRAKHLPGALLALVAVAGATALLHLDRHGVDVLGTLPATLPHLAVPVARPDDVLRIAPLALIVALVCMMQTAAVLRAFPSHPDGPRHVARDFGGVGAGCVIAGLIGGFAVNASPPRTAVVVSAGGGSQLVSIVAVILAAALLLGGGGLLAFVPHAALGGILIAVAVRIFRLKEMVTIARSGGAEIWLVAASAALVVLLPIETGMLASIILSLLLSSYAIARPLCEELARAPGTTVWWPPHGEAGEHEPGILVFAAAAPLNFTNATFIRDQLTAAIERAPSPVRLVVLEASGVTGIDYTGATVLLQAIGRLRSEGIQVALARLSAERAYDSAARTGLLATIGPGQVFRSVEDAVRWFKRGGLRYSRTQVD</sequence>
<dbReference type="GO" id="GO:0016020">
    <property type="term" value="C:membrane"/>
    <property type="evidence" value="ECO:0007669"/>
    <property type="project" value="UniProtKB-SubCell"/>
</dbReference>
<dbReference type="PROSITE" id="PS50801">
    <property type="entry name" value="STAS"/>
    <property type="match status" value="1"/>
</dbReference>
<feature type="transmembrane region" description="Helical" evidence="5">
    <location>
        <begin position="233"/>
        <end position="256"/>
    </location>
</feature>
<dbReference type="CDD" id="cd07042">
    <property type="entry name" value="STAS_SulP_like_sulfate_transporter"/>
    <property type="match status" value="1"/>
</dbReference>
<dbReference type="InterPro" id="IPR036513">
    <property type="entry name" value="STAS_dom_sf"/>
</dbReference>
<evidence type="ECO:0000256" key="3">
    <source>
        <dbReference type="ARBA" id="ARBA00022989"/>
    </source>
</evidence>
<dbReference type="GO" id="GO:0055085">
    <property type="term" value="P:transmembrane transport"/>
    <property type="evidence" value="ECO:0007669"/>
    <property type="project" value="InterPro"/>
</dbReference>
<dbReference type="SUPFAM" id="SSF52091">
    <property type="entry name" value="SpoIIaa-like"/>
    <property type="match status" value="1"/>
</dbReference>
<dbReference type="InterPro" id="IPR001902">
    <property type="entry name" value="SLC26A/SulP_fam"/>
</dbReference>
<feature type="transmembrane region" description="Helical" evidence="5">
    <location>
        <begin position="159"/>
        <end position="176"/>
    </location>
</feature>
<feature type="transmembrane region" description="Helical" evidence="5">
    <location>
        <begin position="362"/>
        <end position="391"/>
    </location>
</feature>
<dbReference type="PANTHER" id="PTHR11814">
    <property type="entry name" value="SULFATE TRANSPORTER"/>
    <property type="match status" value="1"/>
</dbReference>
<keyword evidence="4 5" id="KW-0472">Membrane</keyword>
<comment type="caution">
    <text evidence="7">The sequence shown here is derived from an EMBL/GenBank/DDBJ whole genome shotgun (WGS) entry which is preliminary data.</text>
</comment>
<name>A0A2S6NJP7_RHOGL</name>
<evidence type="ECO:0000256" key="4">
    <source>
        <dbReference type="ARBA" id="ARBA00023136"/>
    </source>
</evidence>
<dbReference type="Gene3D" id="3.30.750.24">
    <property type="entry name" value="STAS domain"/>
    <property type="match status" value="1"/>
</dbReference>
<evidence type="ECO:0000256" key="1">
    <source>
        <dbReference type="ARBA" id="ARBA00004141"/>
    </source>
</evidence>
<feature type="transmembrane region" description="Helical" evidence="5">
    <location>
        <begin position="60"/>
        <end position="78"/>
    </location>
</feature>
<dbReference type="Proteomes" id="UP000239724">
    <property type="component" value="Unassembled WGS sequence"/>
</dbReference>
<feature type="transmembrane region" description="Helical" evidence="5">
    <location>
        <begin position="268"/>
        <end position="289"/>
    </location>
</feature>
<dbReference type="InterPro" id="IPR011547">
    <property type="entry name" value="SLC26A/SulP_dom"/>
</dbReference>
<feature type="transmembrane region" description="Helical" evidence="5">
    <location>
        <begin position="33"/>
        <end position="53"/>
    </location>
</feature>
<reference evidence="7 8" key="1">
    <citation type="journal article" date="2018" name="Arch. Microbiol.">
        <title>New insights into the metabolic potential of the phototrophic purple bacterium Rhodopila globiformis DSM 161(T) from its draft genome sequence and evidence for a vanadium-dependent nitrogenase.</title>
        <authorList>
            <person name="Imhoff J.F."/>
            <person name="Rahn T."/>
            <person name="Kunzel S."/>
            <person name="Neulinger S.C."/>
        </authorList>
    </citation>
    <scope>NUCLEOTIDE SEQUENCE [LARGE SCALE GENOMIC DNA]</scope>
    <source>
        <strain evidence="7 8">DSM 161</strain>
    </source>
</reference>
<feature type="transmembrane region" description="Helical" evidence="5">
    <location>
        <begin position="183"/>
        <end position="202"/>
    </location>
</feature>
<dbReference type="InterPro" id="IPR002645">
    <property type="entry name" value="STAS_dom"/>
</dbReference>
<comment type="subcellular location">
    <subcellularLocation>
        <location evidence="1">Membrane</location>
        <topology evidence="1">Multi-pass membrane protein</topology>
    </subcellularLocation>
</comment>
<evidence type="ECO:0000259" key="6">
    <source>
        <dbReference type="PROSITE" id="PS50801"/>
    </source>
</evidence>
<accession>A0A2S6NJP7</accession>
<feature type="transmembrane region" description="Helical" evidence="5">
    <location>
        <begin position="84"/>
        <end position="102"/>
    </location>
</feature>
<protein>
    <recommendedName>
        <fullName evidence="6">STAS domain-containing protein</fullName>
    </recommendedName>
</protein>
<evidence type="ECO:0000313" key="8">
    <source>
        <dbReference type="Proteomes" id="UP000239724"/>
    </source>
</evidence>
<keyword evidence="3 5" id="KW-1133">Transmembrane helix</keyword>
<dbReference type="AlphaFoldDB" id="A0A2S6NJP7"/>
<evidence type="ECO:0000256" key="5">
    <source>
        <dbReference type="SAM" id="Phobius"/>
    </source>
</evidence>
<keyword evidence="2 5" id="KW-0812">Transmembrane</keyword>
<evidence type="ECO:0000313" key="7">
    <source>
        <dbReference type="EMBL" id="PPQ35108.1"/>
    </source>
</evidence>
<evidence type="ECO:0000256" key="2">
    <source>
        <dbReference type="ARBA" id="ARBA00022692"/>
    </source>
</evidence>
<dbReference type="RefSeq" id="WP_104518448.1">
    <property type="nucleotide sequence ID" value="NZ_NHRY01000078.1"/>
</dbReference>
<feature type="domain" description="STAS" evidence="6">
    <location>
        <begin position="425"/>
        <end position="533"/>
    </location>
</feature>
<keyword evidence="8" id="KW-1185">Reference proteome</keyword>
<feature type="transmembrane region" description="Helical" evidence="5">
    <location>
        <begin position="109"/>
        <end position="128"/>
    </location>
</feature>
<gene>
    <name evidence="7" type="ORF">CCS01_08635</name>
</gene>